<dbReference type="PROSITE" id="PS50005">
    <property type="entry name" value="TPR"/>
    <property type="match status" value="1"/>
</dbReference>
<organism evidence="3 4">
    <name type="scientific">Hypocrea virens (strain Gv29-8 / FGSC 10586)</name>
    <name type="common">Gliocladium virens</name>
    <name type="synonym">Trichoderma virens</name>
    <dbReference type="NCBI Taxonomy" id="413071"/>
    <lineage>
        <taxon>Eukaryota</taxon>
        <taxon>Fungi</taxon>
        <taxon>Dikarya</taxon>
        <taxon>Ascomycota</taxon>
        <taxon>Pezizomycotina</taxon>
        <taxon>Sordariomycetes</taxon>
        <taxon>Hypocreomycetidae</taxon>
        <taxon>Hypocreales</taxon>
        <taxon>Hypocreaceae</taxon>
        <taxon>Trichoderma</taxon>
    </lineage>
</organism>
<feature type="repeat" description="TPR" evidence="1">
    <location>
        <begin position="52"/>
        <end position="85"/>
    </location>
</feature>
<dbReference type="RefSeq" id="XP_013960738.1">
    <property type="nucleotide sequence ID" value="XM_014105263.1"/>
</dbReference>
<keyword evidence="4" id="KW-1185">Reference proteome</keyword>
<accession>G9MG84</accession>
<dbReference type="EMBL" id="ABDF02000002">
    <property type="protein sequence ID" value="EHK26534.1"/>
    <property type="molecule type" value="Genomic_DNA"/>
</dbReference>
<evidence type="ECO:0000313" key="3">
    <source>
        <dbReference type="EMBL" id="EHK26534.1"/>
    </source>
</evidence>
<evidence type="ECO:0000313" key="4">
    <source>
        <dbReference type="Proteomes" id="UP000007115"/>
    </source>
</evidence>
<dbReference type="AlphaFoldDB" id="G9MG84"/>
<dbReference type="SUPFAM" id="SSF48452">
    <property type="entry name" value="TPR-like"/>
    <property type="match status" value="1"/>
</dbReference>
<protein>
    <submittedName>
        <fullName evidence="3">Uncharacterized protein</fullName>
    </submittedName>
</protein>
<feature type="region of interest" description="Disordered" evidence="2">
    <location>
        <begin position="340"/>
        <end position="380"/>
    </location>
</feature>
<evidence type="ECO:0000256" key="2">
    <source>
        <dbReference type="SAM" id="MobiDB-lite"/>
    </source>
</evidence>
<dbReference type="STRING" id="413071.G9MG84"/>
<dbReference type="HOGENOM" id="CLU_040959_2_1_1"/>
<reference evidence="3 4" key="1">
    <citation type="journal article" date="2011" name="Genome Biol.">
        <title>Comparative genome sequence analysis underscores mycoparasitism as the ancestral life style of Trichoderma.</title>
        <authorList>
            <person name="Kubicek C.P."/>
            <person name="Herrera-Estrella A."/>
            <person name="Seidl-Seiboth V."/>
            <person name="Martinez D.A."/>
            <person name="Druzhinina I.S."/>
            <person name="Thon M."/>
            <person name="Zeilinger S."/>
            <person name="Casas-Flores S."/>
            <person name="Horwitz B.A."/>
            <person name="Mukherjee P.K."/>
            <person name="Mukherjee M."/>
            <person name="Kredics L."/>
            <person name="Alcaraz L.D."/>
            <person name="Aerts A."/>
            <person name="Antal Z."/>
            <person name="Atanasova L."/>
            <person name="Cervantes-Badillo M.G."/>
            <person name="Challacombe J."/>
            <person name="Chertkov O."/>
            <person name="McCluskey K."/>
            <person name="Coulpier F."/>
            <person name="Deshpande N."/>
            <person name="von Doehren H."/>
            <person name="Ebbole D.J."/>
            <person name="Esquivel-Naranjo E.U."/>
            <person name="Fekete E."/>
            <person name="Flipphi M."/>
            <person name="Glaser F."/>
            <person name="Gomez-Rodriguez E.Y."/>
            <person name="Gruber S."/>
            <person name="Han C."/>
            <person name="Henrissat B."/>
            <person name="Hermosa R."/>
            <person name="Hernandez-Onate M."/>
            <person name="Karaffa L."/>
            <person name="Kosti I."/>
            <person name="Le Crom S."/>
            <person name="Lindquist E."/>
            <person name="Lucas S."/>
            <person name="Luebeck M."/>
            <person name="Luebeck P.S."/>
            <person name="Margeot A."/>
            <person name="Metz B."/>
            <person name="Misra M."/>
            <person name="Nevalainen H."/>
            <person name="Omann M."/>
            <person name="Packer N."/>
            <person name="Perrone G."/>
            <person name="Uresti-Rivera E.E."/>
            <person name="Salamov A."/>
            <person name="Schmoll M."/>
            <person name="Seiboth B."/>
            <person name="Shapiro H."/>
            <person name="Sukno S."/>
            <person name="Tamayo-Ramos J.A."/>
            <person name="Tisch D."/>
            <person name="Wiest A."/>
            <person name="Wilkinson H.H."/>
            <person name="Zhang M."/>
            <person name="Coutinho P.M."/>
            <person name="Kenerley C.M."/>
            <person name="Monte E."/>
            <person name="Baker S.E."/>
            <person name="Grigoriev I.V."/>
        </authorList>
    </citation>
    <scope>NUCLEOTIDE SEQUENCE [LARGE SCALE GENOMIC DNA]</scope>
    <source>
        <strain evidence="4">Gv29-8 / FGSC 10586</strain>
    </source>
</reference>
<dbReference type="InterPro" id="IPR011990">
    <property type="entry name" value="TPR-like_helical_dom_sf"/>
</dbReference>
<dbReference type="Pfam" id="PF13424">
    <property type="entry name" value="TPR_12"/>
    <property type="match status" value="1"/>
</dbReference>
<dbReference type="Gene3D" id="1.25.40.10">
    <property type="entry name" value="Tetratricopeptide repeat domain"/>
    <property type="match status" value="2"/>
</dbReference>
<dbReference type="CDD" id="cd24142">
    <property type="entry name" value="ACL4-like"/>
    <property type="match status" value="1"/>
</dbReference>
<name>G9MG84_HYPVG</name>
<dbReference type="InterPro" id="IPR019734">
    <property type="entry name" value="TPR_rpt"/>
</dbReference>
<proteinExistence type="predicted"/>
<keyword evidence="1" id="KW-0802">TPR repeat</keyword>
<dbReference type="GeneID" id="25792245"/>
<dbReference type="FunCoup" id="G9MG84">
    <property type="interactions" value="285"/>
</dbReference>
<dbReference type="Proteomes" id="UP000007115">
    <property type="component" value="Unassembled WGS sequence"/>
</dbReference>
<gene>
    <name evidence="3" type="ORF">TRIVIDRAFT_229410</name>
</gene>
<feature type="compositionally biased region" description="Acidic residues" evidence="2">
    <location>
        <begin position="347"/>
        <end position="371"/>
    </location>
</feature>
<dbReference type="OMA" id="ETYMTDL"/>
<dbReference type="eggNOG" id="ENOG502QSAH">
    <property type="taxonomic scope" value="Eukaryota"/>
</dbReference>
<comment type="caution">
    <text evidence="3">The sequence shown here is derived from an EMBL/GenBank/DDBJ whole genome shotgun (WGS) entry which is preliminary data.</text>
</comment>
<evidence type="ECO:0000256" key="1">
    <source>
        <dbReference type="PROSITE-ProRule" id="PRU00339"/>
    </source>
</evidence>
<dbReference type="OrthoDB" id="1914839at2759"/>
<sequence>MAPRAGDKKDAPNLTKLLADAETQYEVGNLDEAIALASKALEQTGEGGDFELKALNLLGVLNVEDGEVEEARDYFLRAIKLDEEGILDEKIGGGPEKFLFLAQLSEEGGQDSVQWFERGASALRKQIQKLNDVANRTPEQQAALEEMQSKLGGVLCAVAEVYMTDLSWETDAEQRCEALVTEAMLIAPNYPETWQTVANVRISQERLDEARTALKRSLELWQDLPPEHPSVPEFPTRVSLARLLMETEMEEQALSVLERLVTDDDSSVEVWYLGGWCLYVAGEKLREAKPQQNGTDGGSEEWKATWGYARKWLTQSLKLYELQEYEDDRLGEHAVELLQSINKELGEPPEGEDEEEWSGISDDEDEDDDEEMHDHDHDHE</sequence>
<dbReference type="VEuPathDB" id="FungiDB:TRIVIDRAFT_229410"/>
<dbReference type="InParanoid" id="G9MG84"/>
<dbReference type="SMART" id="SM00028">
    <property type="entry name" value="TPR"/>
    <property type="match status" value="3"/>
</dbReference>